<gene>
    <name evidence="3" type="ORF">ACFFF8_08845</name>
</gene>
<name>A0ABV6S640_9SPHN</name>
<evidence type="ECO:0000313" key="3">
    <source>
        <dbReference type="EMBL" id="MFC0684700.1"/>
    </source>
</evidence>
<proteinExistence type="predicted"/>
<reference evidence="3 4" key="1">
    <citation type="submission" date="2024-09" db="EMBL/GenBank/DDBJ databases">
        <authorList>
            <person name="Sun Q."/>
            <person name="Mori K."/>
        </authorList>
    </citation>
    <scope>NUCLEOTIDE SEQUENCE [LARGE SCALE GENOMIC DNA]</scope>
    <source>
        <strain evidence="3 4">CICC 11035S</strain>
    </source>
</reference>
<protein>
    <submittedName>
        <fullName evidence="3">PilZ domain-containing protein</fullName>
    </submittedName>
</protein>
<dbReference type="EMBL" id="JBHLTM010000028">
    <property type="protein sequence ID" value="MFC0684700.1"/>
    <property type="molecule type" value="Genomic_DNA"/>
</dbReference>
<dbReference type="InterPro" id="IPR009875">
    <property type="entry name" value="PilZ_domain"/>
</dbReference>
<dbReference type="Proteomes" id="UP001589858">
    <property type="component" value="Unassembled WGS sequence"/>
</dbReference>
<comment type="caution">
    <text evidence="3">The sequence shown here is derived from an EMBL/GenBank/DDBJ whole genome shotgun (WGS) entry which is preliminary data.</text>
</comment>
<dbReference type="Pfam" id="PF07238">
    <property type="entry name" value="PilZ"/>
    <property type="match status" value="1"/>
</dbReference>
<evidence type="ECO:0000313" key="4">
    <source>
        <dbReference type="Proteomes" id="UP001589858"/>
    </source>
</evidence>
<accession>A0ABV6S640</accession>
<dbReference type="PROSITE" id="PS50974">
    <property type="entry name" value="ADOMET_ACTIVATION"/>
    <property type="match status" value="1"/>
</dbReference>
<keyword evidence="4" id="KW-1185">Reference proteome</keyword>
<dbReference type="RefSeq" id="WP_267222136.1">
    <property type="nucleotide sequence ID" value="NZ_JAPCWC010000013.1"/>
</dbReference>
<dbReference type="Gene3D" id="2.40.10.220">
    <property type="entry name" value="predicted glycosyltransferase like domains"/>
    <property type="match status" value="1"/>
</dbReference>
<keyword evidence="1" id="KW-0808">Transferase</keyword>
<organism evidence="3 4">
    <name type="scientific">Novosphingobium clariflavum</name>
    <dbReference type="NCBI Taxonomy" id="2029884"/>
    <lineage>
        <taxon>Bacteria</taxon>
        <taxon>Pseudomonadati</taxon>
        <taxon>Pseudomonadota</taxon>
        <taxon>Alphaproteobacteria</taxon>
        <taxon>Sphingomonadales</taxon>
        <taxon>Sphingomonadaceae</taxon>
        <taxon>Novosphingobium</taxon>
    </lineage>
</organism>
<dbReference type="SUPFAM" id="SSF141371">
    <property type="entry name" value="PilZ domain-like"/>
    <property type="match status" value="1"/>
</dbReference>
<feature type="domain" description="AdoMet activation" evidence="2">
    <location>
        <begin position="1"/>
        <end position="46"/>
    </location>
</feature>
<sequence length="122" mass="13396">MNAPLARLYSTAQMQQQDTCDERRREERHTTSFAAWLQTAPGERLDVRLTDVSLHGCCVTGPTGTLRQGSFISIGIGPRPPLKAVVRWVRSGAPGRDSAGMEFLRAVPGDAEEWNLLIDFGA</sequence>
<keyword evidence="1" id="KW-0489">Methyltransferase</keyword>
<evidence type="ECO:0000259" key="2">
    <source>
        <dbReference type="PROSITE" id="PS50974"/>
    </source>
</evidence>
<evidence type="ECO:0000256" key="1">
    <source>
        <dbReference type="PROSITE-ProRule" id="PRU00346"/>
    </source>
</evidence>
<dbReference type="InterPro" id="IPR004223">
    <property type="entry name" value="VitB12-dep_Met_synth_activ_dom"/>
</dbReference>